<proteinExistence type="predicted"/>
<dbReference type="GO" id="GO:0003677">
    <property type="term" value="F:DNA binding"/>
    <property type="evidence" value="ECO:0007669"/>
    <property type="project" value="InterPro"/>
</dbReference>
<accession>A0A5C6RMV8</accession>
<dbReference type="Gene3D" id="2.40.50.1020">
    <property type="entry name" value="LytTr DNA-binding domain"/>
    <property type="match status" value="1"/>
</dbReference>
<feature type="modified residue" description="4-aspartylphosphate" evidence="2">
    <location>
        <position position="81"/>
    </location>
</feature>
<evidence type="ECO:0000256" key="1">
    <source>
        <dbReference type="ARBA" id="ARBA00022553"/>
    </source>
</evidence>
<name>A0A5C6RMV8_9BACT</name>
<dbReference type="Pfam" id="PF04397">
    <property type="entry name" value="LytTR"/>
    <property type="match status" value="1"/>
</dbReference>
<dbReference type="OrthoDB" id="1646880at2"/>
<dbReference type="AlphaFoldDB" id="A0A5C6RMV8"/>
<gene>
    <name evidence="5" type="ORF">FRY97_12755</name>
</gene>
<dbReference type="PANTHER" id="PTHR44591">
    <property type="entry name" value="STRESS RESPONSE REGULATOR PROTEIN 1"/>
    <property type="match status" value="1"/>
</dbReference>
<dbReference type="InterPro" id="IPR001789">
    <property type="entry name" value="Sig_transdc_resp-reg_receiver"/>
</dbReference>
<evidence type="ECO:0000313" key="6">
    <source>
        <dbReference type="Proteomes" id="UP000321580"/>
    </source>
</evidence>
<feature type="domain" description="HTH LytTR-type" evidence="4">
    <location>
        <begin position="176"/>
        <end position="277"/>
    </location>
</feature>
<evidence type="ECO:0000313" key="5">
    <source>
        <dbReference type="EMBL" id="TXB62712.1"/>
    </source>
</evidence>
<sequence>MCQQWALSGIWARAKTPYVNKMHNVIFPNIKLLIVEDSVSFRSLLQLLLDELHIQQPIFADNARDAFALFEQEQPHVCILDIDLGEGQTNGIELAEQIREADQEVPIIFLTSFFTEEFYFKARHVNPTNFMSKEISRFKLIQALDIAINQHIEFREKNEARPQPPAVPPLITDDKAYFRVGDSFKGIDLCDISYFYSKDKLTYARVGRRNFPTNVQLKMIEQELYPLFLRAHKAYAVNRKHIKSLNIKEGNLILEKGDETLPIGYAYRKHLLAELKILK</sequence>
<dbReference type="Pfam" id="PF00072">
    <property type="entry name" value="Response_reg"/>
    <property type="match status" value="1"/>
</dbReference>
<evidence type="ECO:0000256" key="2">
    <source>
        <dbReference type="PROSITE-ProRule" id="PRU00169"/>
    </source>
</evidence>
<dbReference type="PANTHER" id="PTHR44591:SF3">
    <property type="entry name" value="RESPONSE REGULATORY DOMAIN-CONTAINING PROTEIN"/>
    <property type="match status" value="1"/>
</dbReference>
<dbReference type="EMBL" id="VOOR01000025">
    <property type="protein sequence ID" value="TXB62712.1"/>
    <property type="molecule type" value="Genomic_DNA"/>
</dbReference>
<reference evidence="5 6" key="1">
    <citation type="submission" date="2019-08" db="EMBL/GenBank/DDBJ databases">
        <title>Genome of Phaeodactylibacter luteus.</title>
        <authorList>
            <person name="Bowman J.P."/>
        </authorList>
    </citation>
    <scope>NUCLEOTIDE SEQUENCE [LARGE SCALE GENOMIC DNA]</scope>
    <source>
        <strain evidence="5 6">KCTC 42180</strain>
    </source>
</reference>
<keyword evidence="6" id="KW-1185">Reference proteome</keyword>
<dbReference type="SMART" id="SM00850">
    <property type="entry name" value="LytTR"/>
    <property type="match status" value="1"/>
</dbReference>
<dbReference type="SUPFAM" id="SSF52172">
    <property type="entry name" value="CheY-like"/>
    <property type="match status" value="1"/>
</dbReference>
<dbReference type="InterPro" id="IPR011006">
    <property type="entry name" value="CheY-like_superfamily"/>
</dbReference>
<dbReference type="SMART" id="SM00448">
    <property type="entry name" value="REC"/>
    <property type="match status" value="1"/>
</dbReference>
<dbReference type="InterPro" id="IPR007492">
    <property type="entry name" value="LytTR_DNA-bd_dom"/>
</dbReference>
<evidence type="ECO:0000259" key="3">
    <source>
        <dbReference type="PROSITE" id="PS50110"/>
    </source>
</evidence>
<comment type="caution">
    <text evidence="5">The sequence shown here is derived from an EMBL/GenBank/DDBJ whole genome shotgun (WGS) entry which is preliminary data.</text>
</comment>
<evidence type="ECO:0000259" key="4">
    <source>
        <dbReference type="PROSITE" id="PS50930"/>
    </source>
</evidence>
<organism evidence="5 6">
    <name type="scientific">Phaeodactylibacter luteus</name>
    <dbReference type="NCBI Taxonomy" id="1564516"/>
    <lineage>
        <taxon>Bacteria</taxon>
        <taxon>Pseudomonadati</taxon>
        <taxon>Bacteroidota</taxon>
        <taxon>Saprospiria</taxon>
        <taxon>Saprospirales</taxon>
        <taxon>Haliscomenobacteraceae</taxon>
        <taxon>Phaeodactylibacter</taxon>
    </lineage>
</organism>
<dbReference type="GO" id="GO:0000160">
    <property type="term" value="P:phosphorelay signal transduction system"/>
    <property type="evidence" value="ECO:0007669"/>
    <property type="project" value="InterPro"/>
</dbReference>
<dbReference type="Proteomes" id="UP000321580">
    <property type="component" value="Unassembled WGS sequence"/>
</dbReference>
<protein>
    <submittedName>
        <fullName evidence="5">Response regulator</fullName>
    </submittedName>
</protein>
<keyword evidence="1 2" id="KW-0597">Phosphoprotein</keyword>
<feature type="domain" description="Response regulatory" evidence="3">
    <location>
        <begin position="31"/>
        <end position="148"/>
    </location>
</feature>
<dbReference type="PROSITE" id="PS50110">
    <property type="entry name" value="RESPONSE_REGULATORY"/>
    <property type="match status" value="1"/>
</dbReference>
<dbReference type="InterPro" id="IPR050595">
    <property type="entry name" value="Bact_response_regulator"/>
</dbReference>
<dbReference type="Gene3D" id="3.40.50.2300">
    <property type="match status" value="1"/>
</dbReference>
<dbReference type="PROSITE" id="PS50930">
    <property type="entry name" value="HTH_LYTTR"/>
    <property type="match status" value="1"/>
</dbReference>